<accession>A0A917BM35</accession>
<reference evidence="2" key="2">
    <citation type="submission" date="2020-09" db="EMBL/GenBank/DDBJ databases">
        <authorList>
            <person name="Sun Q."/>
            <person name="Sedlacek I."/>
        </authorList>
    </citation>
    <scope>NUCLEOTIDE SEQUENCE</scope>
    <source>
        <strain evidence="2">CCM 7897</strain>
    </source>
</reference>
<dbReference type="EMBL" id="BMCT01000001">
    <property type="protein sequence ID" value="GGF49845.1"/>
    <property type="molecule type" value="Genomic_DNA"/>
</dbReference>
<comment type="caution">
    <text evidence="2">The sequence shown here is derived from an EMBL/GenBank/DDBJ whole genome shotgun (WGS) entry which is preliminary data.</text>
</comment>
<name>A0A917BM35_9HYPH</name>
<proteinExistence type="predicted"/>
<dbReference type="Proteomes" id="UP000606044">
    <property type="component" value="Unassembled WGS sequence"/>
</dbReference>
<gene>
    <name evidence="2" type="ORF">GCM10007301_06380</name>
</gene>
<sequence length="116" mass="11651">MTRIGLLVLVAGLLPGAAPALAQAQVPPPPANLQLAADAVQTDPAGAFVNVRVKNIGNTLISQIQVGCQFLDNGKVVGSSDTTLYASVPGVTGIGQVRLFGATSATQARCGILKAS</sequence>
<evidence type="ECO:0000313" key="3">
    <source>
        <dbReference type="Proteomes" id="UP000606044"/>
    </source>
</evidence>
<keyword evidence="1" id="KW-0732">Signal</keyword>
<evidence type="ECO:0000313" key="2">
    <source>
        <dbReference type="EMBL" id="GGF49845.1"/>
    </source>
</evidence>
<protein>
    <submittedName>
        <fullName evidence="2">Uncharacterized protein</fullName>
    </submittedName>
</protein>
<dbReference type="RefSeq" id="WP_188575321.1">
    <property type="nucleotide sequence ID" value="NZ_BMCT01000001.1"/>
</dbReference>
<keyword evidence="3" id="KW-1185">Reference proteome</keyword>
<evidence type="ECO:0000256" key="1">
    <source>
        <dbReference type="SAM" id="SignalP"/>
    </source>
</evidence>
<feature type="signal peptide" evidence="1">
    <location>
        <begin position="1"/>
        <end position="22"/>
    </location>
</feature>
<dbReference type="AlphaFoldDB" id="A0A917BM35"/>
<reference evidence="2" key="1">
    <citation type="journal article" date="2014" name="Int. J. Syst. Evol. Microbiol.">
        <title>Complete genome sequence of Corynebacterium casei LMG S-19264T (=DSM 44701T), isolated from a smear-ripened cheese.</title>
        <authorList>
            <consortium name="US DOE Joint Genome Institute (JGI-PGF)"/>
            <person name="Walter F."/>
            <person name="Albersmeier A."/>
            <person name="Kalinowski J."/>
            <person name="Ruckert C."/>
        </authorList>
    </citation>
    <scope>NUCLEOTIDE SEQUENCE</scope>
    <source>
        <strain evidence="2">CCM 7897</strain>
    </source>
</reference>
<organism evidence="2 3">
    <name type="scientific">Azorhizobium oxalatiphilum</name>
    <dbReference type="NCBI Taxonomy" id="980631"/>
    <lineage>
        <taxon>Bacteria</taxon>
        <taxon>Pseudomonadati</taxon>
        <taxon>Pseudomonadota</taxon>
        <taxon>Alphaproteobacteria</taxon>
        <taxon>Hyphomicrobiales</taxon>
        <taxon>Xanthobacteraceae</taxon>
        <taxon>Azorhizobium</taxon>
    </lineage>
</organism>
<feature type="chain" id="PRO_5036905040" evidence="1">
    <location>
        <begin position="23"/>
        <end position="116"/>
    </location>
</feature>